<dbReference type="PANTHER" id="PTHR42648">
    <property type="entry name" value="TRANSPOSASE, PUTATIVE-RELATED"/>
    <property type="match status" value="1"/>
</dbReference>
<evidence type="ECO:0000259" key="3">
    <source>
        <dbReference type="Pfam" id="PF07727"/>
    </source>
</evidence>
<dbReference type="Gene3D" id="3.30.420.10">
    <property type="entry name" value="Ribonuclease H-like superfamily/Ribonuclease H"/>
    <property type="match status" value="1"/>
</dbReference>
<keyword evidence="1" id="KW-0479">Metal-binding</keyword>
<dbReference type="InterPro" id="IPR043502">
    <property type="entry name" value="DNA/RNA_pol_sf"/>
</dbReference>
<proteinExistence type="predicted"/>
<sequence>MQDTSKDGLILAFDMDTKNDLCDLPATPSLGNKKYFVTFIDDASRFCYVYLLHTKDETLDKFKAFKTKVELQQGSLIKRFRTDRGRLSQGFWGEAMLTACYLLNRVPNKRNKITLYELWTKRKPNLNYLRVWGCRAVVRLPDQKLKTLGERRIECIFVGYAEHSKAFMVPEEVTEEVVAQQPEPELRKSKRNRTPKNFGPEFQLYLIEGTRDEVYDQHSYCFNVEDDPKTFDEVMKSQDIIHRMDVKISFLNGELDEEQAPKKWHQKFDEVVLSNGYLLNQADKYVYRKFNETGKGVIICLYVDDMLIFGTDQVQVELTNKLLSSRFSMKDMGEANVILVSTPMDTSEKLMPNNGQTVSQLEYYRVSGCLIYAMTCTRLDIAFVVGKLSRYTSNPRIKHWQEIQRVLKYLKKTIDYSMTYTGYPSVLEGYTDASWITNTEDNSSTSGCVFLLGRGAISWASKKQTCITSLTIEYEFIALAAAGKVAKWLRNLILEIPLWSKPIAPISILCDSGATLANAYSQIYNRKSRHLGVRHNMLRELIMNEVVSIEFVRSQQNLADHLTKGLARDLVINYAEGMGLKSN</sequence>
<name>A0ABQ4XPA9_9ASTR</name>
<evidence type="ECO:0000256" key="2">
    <source>
        <dbReference type="ARBA" id="ARBA00022801"/>
    </source>
</evidence>
<keyword evidence="2" id="KW-0378">Hydrolase</keyword>
<dbReference type="CDD" id="cd09272">
    <property type="entry name" value="RNase_HI_RT_Ty1"/>
    <property type="match status" value="1"/>
</dbReference>
<dbReference type="SUPFAM" id="SSF53098">
    <property type="entry name" value="Ribonuclease H-like"/>
    <property type="match status" value="1"/>
</dbReference>
<dbReference type="SUPFAM" id="SSF56672">
    <property type="entry name" value="DNA/RNA polymerases"/>
    <property type="match status" value="1"/>
</dbReference>
<feature type="domain" description="Reverse transcriptase Ty1/copia-type" evidence="3">
    <location>
        <begin position="259"/>
        <end position="338"/>
    </location>
</feature>
<keyword evidence="6" id="KW-1185">Reference proteome</keyword>
<dbReference type="InterPro" id="IPR039537">
    <property type="entry name" value="Retrotran_Ty1/copia-like"/>
</dbReference>
<reference evidence="5" key="1">
    <citation type="journal article" date="2022" name="Int. J. Mol. Sci.">
        <title>Draft Genome of Tanacetum Coccineum: Genomic Comparison of Closely Related Tanacetum-Family Plants.</title>
        <authorList>
            <person name="Yamashiro T."/>
            <person name="Shiraishi A."/>
            <person name="Nakayama K."/>
            <person name="Satake H."/>
        </authorList>
    </citation>
    <scope>NUCLEOTIDE SEQUENCE</scope>
</reference>
<dbReference type="InterPro" id="IPR057670">
    <property type="entry name" value="SH3_retrovirus"/>
</dbReference>
<reference evidence="5" key="2">
    <citation type="submission" date="2022-01" db="EMBL/GenBank/DDBJ databases">
        <authorList>
            <person name="Yamashiro T."/>
            <person name="Shiraishi A."/>
            <person name="Satake H."/>
            <person name="Nakayama K."/>
        </authorList>
    </citation>
    <scope>NUCLEOTIDE SEQUENCE</scope>
</reference>
<accession>A0ABQ4XPA9</accession>
<dbReference type="PANTHER" id="PTHR42648:SF30">
    <property type="entry name" value="RIBONUCLEASE H-LIKE DOMAIN, GAG-PRE-INTEGRASE DOMAIN PROTEIN-RELATED"/>
    <property type="match status" value="1"/>
</dbReference>
<evidence type="ECO:0000259" key="4">
    <source>
        <dbReference type="Pfam" id="PF25597"/>
    </source>
</evidence>
<dbReference type="InterPro" id="IPR013103">
    <property type="entry name" value="RVT_2"/>
</dbReference>
<evidence type="ECO:0000256" key="1">
    <source>
        <dbReference type="ARBA" id="ARBA00022723"/>
    </source>
</evidence>
<evidence type="ECO:0000313" key="5">
    <source>
        <dbReference type="EMBL" id="GJS66642.1"/>
    </source>
</evidence>
<dbReference type="InterPro" id="IPR012337">
    <property type="entry name" value="RNaseH-like_sf"/>
</dbReference>
<protein>
    <submittedName>
        <fullName evidence="5">Zinc finger, CCHC-type containing protein</fullName>
    </submittedName>
</protein>
<dbReference type="Pfam" id="PF07727">
    <property type="entry name" value="RVT_2"/>
    <property type="match status" value="1"/>
</dbReference>
<comment type="caution">
    <text evidence="5">The sequence shown here is derived from an EMBL/GenBank/DDBJ whole genome shotgun (WGS) entry which is preliminary data.</text>
</comment>
<dbReference type="Proteomes" id="UP001151760">
    <property type="component" value="Unassembled WGS sequence"/>
</dbReference>
<organism evidence="5 6">
    <name type="scientific">Tanacetum coccineum</name>
    <dbReference type="NCBI Taxonomy" id="301880"/>
    <lineage>
        <taxon>Eukaryota</taxon>
        <taxon>Viridiplantae</taxon>
        <taxon>Streptophyta</taxon>
        <taxon>Embryophyta</taxon>
        <taxon>Tracheophyta</taxon>
        <taxon>Spermatophyta</taxon>
        <taxon>Magnoliopsida</taxon>
        <taxon>eudicotyledons</taxon>
        <taxon>Gunneridae</taxon>
        <taxon>Pentapetalae</taxon>
        <taxon>asterids</taxon>
        <taxon>campanulids</taxon>
        <taxon>Asterales</taxon>
        <taxon>Asteraceae</taxon>
        <taxon>Asteroideae</taxon>
        <taxon>Anthemideae</taxon>
        <taxon>Anthemidinae</taxon>
        <taxon>Tanacetum</taxon>
    </lineage>
</organism>
<dbReference type="EMBL" id="BQNB010009663">
    <property type="protein sequence ID" value="GJS66642.1"/>
    <property type="molecule type" value="Genomic_DNA"/>
</dbReference>
<feature type="domain" description="Retroviral polymerase SH3-like" evidence="4">
    <location>
        <begin position="134"/>
        <end position="171"/>
    </location>
</feature>
<evidence type="ECO:0000313" key="6">
    <source>
        <dbReference type="Proteomes" id="UP001151760"/>
    </source>
</evidence>
<gene>
    <name evidence="5" type="ORF">Tco_0681206</name>
</gene>
<dbReference type="Pfam" id="PF25597">
    <property type="entry name" value="SH3_retrovirus"/>
    <property type="match status" value="1"/>
</dbReference>
<dbReference type="InterPro" id="IPR036397">
    <property type="entry name" value="RNaseH_sf"/>
</dbReference>